<evidence type="ECO:0000256" key="2">
    <source>
        <dbReference type="ARBA" id="ARBA00023125"/>
    </source>
</evidence>
<sequence>MLNKQVTIKDLARKLRLSVSTVSRALRDVQDINPETKRQVLALAKELNYEPNFIARSLVNKQTKVIGVVLPVIAARYFANALSGMMEVADANGYHIMFCQSDESPEKEASNIKKLVSIRIDGLLVSVSKCTSDTEIFQKVQQRGIPVVFFDRALEHIDATKVTVNQHEGAFLAVEHLIRKGCTKIAHIAGPRHLSIAIDRMNGYLDALQKYNIPFNKEYLLHCEDFQYDAMEKIQALFNLEEKPDAIFTVNDSIAVLCIKYLKELGIRVPEDVAVVGYNNDPVSEVVWPALTTVMQPSFEVGKLATQLLIDEIEQKSTQHFHKVLSSELIVRSSS</sequence>
<proteinExistence type="predicted"/>
<keyword evidence="2" id="KW-0238">DNA-binding</keyword>
<dbReference type="Pfam" id="PF00356">
    <property type="entry name" value="LacI"/>
    <property type="match status" value="1"/>
</dbReference>
<dbReference type="PANTHER" id="PTHR30146:SF109">
    <property type="entry name" value="HTH-TYPE TRANSCRIPTIONAL REGULATOR GALS"/>
    <property type="match status" value="1"/>
</dbReference>
<dbReference type="CDD" id="cd01392">
    <property type="entry name" value="HTH_LacI"/>
    <property type="match status" value="1"/>
</dbReference>
<feature type="domain" description="HTH lacI-type" evidence="4">
    <location>
        <begin position="6"/>
        <end position="60"/>
    </location>
</feature>
<evidence type="ECO:0000256" key="3">
    <source>
        <dbReference type="ARBA" id="ARBA00023163"/>
    </source>
</evidence>
<dbReference type="InterPro" id="IPR028082">
    <property type="entry name" value="Peripla_BP_I"/>
</dbReference>
<dbReference type="GO" id="GO:0000976">
    <property type="term" value="F:transcription cis-regulatory region binding"/>
    <property type="evidence" value="ECO:0007669"/>
    <property type="project" value="TreeGrafter"/>
</dbReference>
<keyword evidence="6" id="KW-1185">Reference proteome</keyword>
<dbReference type="InterPro" id="IPR046335">
    <property type="entry name" value="LacI/GalR-like_sensor"/>
</dbReference>
<dbReference type="Proteomes" id="UP000316727">
    <property type="component" value="Unassembled WGS sequence"/>
</dbReference>
<reference evidence="5 6" key="1">
    <citation type="submission" date="2019-06" db="EMBL/GenBank/DDBJ databases">
        <title>A novel bacterium of genus Pontibacter, isolated from marine sediment.</title>
        <authorList>
            <person name="Huang H."/>
            <person name="Mo K."/>
            <person name="Hu Y."/>
        </authorList>
    </citation>
    <scope>NUCLEOTIDE SEQUENCE [LARGE SCALE GENOMIC DNA]</scope>
    <source>
        <strain evidence="5 6">HB172049</strain>
    </source>
</reference>
<evidence type="ECO:0000313" key="6">
    <source>
        <dbReference type="Proteomes" id="UP000316727"/>
    </source>
</evidence>
<dbReference type="SMART" id="SM00354">
    <property type="entry name" value="HTH_LACI"/>
    <property type="match status" value="1"/>
</dbReference>
<dbReference type="InterPro" id="IPR000843">
    <property type="entry name" value="HTH_LacI"/>
</dbReference>
<dbReference type="Pfam" id="PF13377">
    <property type="entry name" value="Peripla_BP_3"/>
    <property type="match status" value="1"/>
</dbReference>
<dbReference type="InterPro" id="IPR010982">
    <property type="entry name" value="Lambda_DNA-bd_dom_sf"/>
</dbReference>
<evidence type="ECO:0000259" key="4">
    <source>
        <dbReference type="PROSITE" id="PS50932"/>
    </source>
</evidence>
<dbReference type="PROSITE" id="PS50932">
    <property type="entry name" value="HTH_LACI_2"/>
    <property type="match status" value="1"/>
</dbReference>
<dbReference type="PANTHER" id="PTHR30146">
    <property type="entry name" value="LACI-RELATED TRANSCRIPTIONAL REPRESSOR"/>
    <property type="match status" value="1"/>
</dbReference>
<organism evidence="5 6">
    <name type="scientific">Pontibacter mangrovi</name>
    <dbReference type="NCBI Taxonomy" id="2589816"/>
    <lineage>
        <taxon>Bacteria</taxon>
        <taxon>Pseudomonadati</taxon>
        <taxon>Bacteroidota</taxon>
        <taxon>Cytophagia</taxon>
        <taxon>Cytophagales</taxon>
        <taxon>Hymenobacteraceae</taxon>
        <taxon>Pontibacter</taxon>
    </lineage>
</organism>
<protein>
    <submittedName>
        <fullName evidence="5">LacI family transcriptional regulator</fullName>
    </submittedName>
</protein>
<dbReference type="RefSeq" id="WP_140621663.1">
    <property type="nucleotide sequence ID" value="NZ_VFRQ01000005.1"/>
</dbReference>
<dbReference type="OrthoDB" id="891936at2"/>
<dbReference type="GO" id="GO:0003700">
    <property type="term" value="F:DNA-binding transcription factor activity"/>
    <property type="evidence" value="ECO:0007669"/>
    <property type="project" value="TreeGrafter"/>
</dbReference>
<evidence type="ECO:0000256" key="1">
    <source>
        <dbReference type="ARBA" id="ARBA00023015"/>
    </source>
</evidence>
<accession>A0A501W6V9</accession>
<dbReference type="AlphaFoldDB" id="A0A501W6V9"/>
<comment type="caution">
    <text evidence="5">The sequence shown here is derived from an EMBL/GenBank/DDBJ whole genome shotgun (WGS) entry which is preliminary data.</text>
</comment>
<dbReference type="EMBL" id="VFRQ01000005">
    <property type="protein sequence ID" value="TPE44040.1"/>
    <property type="molecule type" value="Genomic_DNA"/>
</dbReference>
<evidence type="ECO:0000313" key="5">
    <source>
        <dbReference type="EMBL" id="TPE44040.1"/>
    </source>
</evidence>
<dbReference type="CDD" id="cd06267">
    <property type="entry name" value="PBP1_LacI_sugar_binding-like"/>
    <property type="match status" value="1"/>
</dbReference>
<dbReference type="SUPFAM" id="SSF53822">
    <property type="entry name" value="Periplasmic binding protein-like I"/>
    <property type="match status" value="1"/>
</dbReference>
<keyword evidence="3" id="KW-0804">Transcription</keyword>
<dbReference type="SUPFAM" id="SSF47413">
    <property type="entry name" value="lambda repressor-like DNA-binding domains"/>
    <property type="match status" value="1"/>
</dbReference>
<name>A0A501W6V9_9BACT</name>
<gene>
    <name evidence="5" type="ORF">FJM65_11510</name>
</gene>
<dbReference type="Gene3D" id="1.10.260.40">
    <property type="entry name" value="lambda repressor-like DNA-binding domains"/>
    <property type="match status" value="1"/>
</dbReference>
<keyword evidence="1" id="KW-0805">Transcription regulation</keyword>
<dbReference type="Gene3D" id="3.40.50.2300">
    <property type="match status" value="2"/>
</dbReference>